<comment type="caution">
    <text evidence="3">The sequence shown here is derived from an EMBL/GenBank/DDBJ whole genome shotgun (WGS) entry which is preliminary data.</text>
</comment>
<dbReference type="InterPro" id="IPR017853">
    <property type="entry name" value="GH"/>
</dbReference>
<dbReference type="SUPFAM" id="SSF51445">
    <property type="entry name" value="(Trans)glycosidases"/>
    <property type="match status" value="1"/>
</dbReference>
<dbReference type="Gene3D" id="3.20.20.80">
    <property type="entry name" value="Glycosidases"/>
    <property type="match status" value="1"/>
</dbReference>
<organism evidence="3 4">
    <name type="scientific">Acer yangbiense</name>
    <dbReference type="NCBI Taxonomy" id="1000413"/>
    <lineage>
        <taxon>Eukaryota</taxon>
        <taxon>Viridiplantae</taxon>
        <taxon>Streptophyta</taxon>
        <taxon>Embryophyta</taxon>
        <taxon>Tracheophyta</taxon>
        <taxon>Spermatophyta</taxon>
        <taxon>Magnoliopsida</taxon>
        <taxon>eudicotyledons</taxon>
        <taxon>Gunneridae</taxon>
        <taxon>Pentapetalae</taxon>
        <taxon>rosids</taxon>
        <taxon>malvids</taxon>
        <taxon>Sapindales</taxon>
        <taxon>Sapindaceae</taxon>
        <taxon>Hippocastanoideae</taxon>
        <taxon>Acereae</taxon>
        <taxon>Acer</taxon>
    </lineage>
</organism>
<evidence type="ECO:0000313" key="4">
    <source>
        <dbReference type="Proteomes" id="UP000323000"/>
    </source>
</evidence>
<dbReference type="GO" id="GO:0005975">
    <property type="term" value="P:carbohydrate metabolic process"/>
    <property type="evidence" value="ECO:0007669"/>
    <property type="project" value="InterPro"/>
</dbReference>
<reference evidence="4" key="1">
    <citation type="journal article" date="2019" name="Gigascience">
        <title>De novo genome assembly of the endangered Acer yangbiense, a plant species with extremely small populations endemic to Yunnan Province, China.</title>
        <authorList>
            <person name="Yang J."/>
            <person name="Wariss H.M."/>
            <person name="Tao L."/>
            <person name="Zhang R."/>
            <person name="Yun Q."/>
            <person name="Hollingsworth P."/>
            <person name="Dao Z."/>
            <person name="Luo G."/>
            <person name="Guo H."/>
            <person name="Ma Y."/>
            <person name="Sun W."/>
        </authorList>
    </citation>
    <scope>NUCLEOTIDE SEQUENCE [LARGE SCALE GENOMIC DNA]</scope>
    <source>
        <strain evidence="4">cv. Malutang</strain>
    </source>
</reference>
<evidence type="ECO:0000256" key="1">
    <source>
        <dbReference type="ARBA" id="ARBA00010838"/>
    </source>
</evidence>
<dbReference type="AlphaFoldDB" id="A0A5C7HTW6"/>
<gene>
    <name evidence="3" type="ORF">EZV62_014742</name>
</gene>
<dbReference type="Proteomes" id="UP000323000">
    <property type="component" value="Chromosome 6"/>
</dbReference>
<dbReference type="OrthoDB" id="65569at2759"/>
<keyword evidence="4" id="KW-1185">Reference proteome</keyword>
<dbReference type="PANTHER" id="PTHR10353:SF318">
    <property type="entry name" value="BETA-GLUCOSIDASE 31-RELATED"/>
    <property type="match status" value="1"/>
</dbReference>
<evidence type="ECO:0000313" key="3">
    <source>
        <dbReference type="EMBL" id="TXG60169.1"/>
    </source>
</evidence>
<accession>A0A5C7HTW6</accession>
<proteinExistence type="inferred from homology"/>
<dbReference type="GO" id="GO:0019762">
    <property type="term" value="P:glucosinolate catabolic process"/>
    <property type="evidence" value="ECO:0007669"/>
    <property type="project" value="TreeGrafter"/>
</dbReference>
<dbReference type="EMBL" id="VAHF01000006">
    <property type="protein sequence ID" value="TXG60169.1"/>
    <property type="molecule type" value="Genomic_DNA"/>
</dbReference>
<sequence length="169" mass="18968">MSHIWSYSYGGYELGLLAPGRCSKWIDGACRTGNSATEPYIVSHHLLLSHALAVKLYKQKYQAIQKGKIGITLIAVWMVPYSQSQPNVEAAKRALDFMFGWFMEPLSYVDAPITNSSNISCSTDSLAILTPKREGIPIGPRVCIYMRENHFQCVKITKAIHKLTSLIRF</sequence>
<dbReference type="PANTHER" id="PTHR10353">
    <property type="entry name" value="GLYCOSYL HYDROLASE"/>
    <property type="match status" value="1"/>
</dbReference>
<protein>
    <submittedName>
        <fullName evidence="3">Uncharacterized protein</fullName>
    </submittedName>
</protein>
<dbReference type="Pfam" id="PF00232">
    <property type="entry name" value="Glyco_hydro_1"/>
    <property type="match status" value="1"/>
</dbReference>
<comment type="similarity">
    <text evidence="1 2">Belongs to the glycosyl hydrolase 1 family.</text>
</comment>
<dbReference type="GO" id="GO:0008422">
    <property type="term" value="F:beta-glucosidase activity"/>
    <property type="evidence" value="ECO:0007669"/>
    <property type="project" value="TreeGrafter"/>
</dbReference>
<name>A0A5C7HTW6_9ROSI</name>
<dbReference type="InterPro" id="IPR001360">
    <property type="entry name" value="Glyco_hydro_1"/>
</dbReference>
<dbReference type="GO" id="GO:0009651">
    <property type="term" value="P:response to salt stress"/>
    <property type="evidence" value="ECO:0007669"/>
    <property type="project" value="TreeGrafter"/>
</dbReference>
<evidence type="ECO:0000256" key="2">
    <source>
        <dbReference type="RuleBase" id="RU003690"/>
    </source>
</evidence>